<sequence>MPKELKSKLPFFEDYAFVLSSYSVRGGFLTVVNAPAIVGHKGT</sequence>
<evidence type="ECO:0000313" key="2">
    <source>
        <dbReference type="Proteomes" id="UP001063698"/>
    </source>
</evidence>
<protein>
    <submittedName>
        <fullName evidence="1">Uncharacterized protein</fullName>
    </submittedName>
</protein>
<dbReference type="KEGG" id="ipc:IPA_06305"/>
<evidence type="ECO:0000313" key="1">
    <source>
        <dbReference type="EMBL" id="UXD22568.1"/>
    </source>
</evidence>
<keyword evidence="2" id="KW-1185">Reference proteome</keyword>
<dbReference type="AlphaFoldDB" id="A0A977KBH6"/>
<dbReference type="EMBL" id="CP006868">
    <property type="protein sequence ID" value="UXD22568.1"/>
    <property type="molecule type" value="Genomic_DNA"/>
</dbReference>
<gene>
    <name evidence="1" type="ORF">IPA_06305</name>
</gene>
<organism evidence="1 2">
    <name type="scientific">Ignicoccus pacificus DSM 13166</name>
    <dbReference type="NCBI Taxonomy" id="940294"/>
    <lineage>
        <taxon>Archaea</taxon>
        <taxon>Thermoproteota</taxon>
        <taxon>Thermoprotei</taxon>
        <taxon>Desulfurococcales</taxon>
        <taxon>Desulfurococcaceae</taxon>
        <taxon>Ignicoccus</taxon>
    </lineage>
</organism>
<name>A0A977KBH6_9CREN</name>
<reference evidence="1" key="1">
    <citation type="submission" date="2013-11" db="EMBL/GenBank/DDBJ databases">
        <title>Comparative genomics of Ignicoccus.</title>
        <authorList>
            <person name="Podar M."/>
        </authorList>
    </citation>
    <scope>NUCLEOTIDE SEQUENCE</scope>
    <source>
        <strain evidence="1">DSM 13166</strain>
    </source>
</reference>
<accession>A0A977KBH6</accession>
<dbReference type="Proteomes" id="UP001063698">
    <property type="component" value="Chromosome"/>
</dbReference>
<proteinExistence type="predicted"/>